<dbReference type="Proteomes" id="UP000095255">
    <property type="component" value="Unassembled WGS sequence"/>
</dbReference>
<comment type="caution">
    <text evidence="1">The sequence shown here is derived from an EMBL/GenBank/DDBJ whole genome shotgun (WGS) entry which is preliminary data.</text>
</comment>
<accession>A0A1E5L5W8</accession>
<dbReference type="EMBL" id="MJAT01000015">
    <property type="protein sequence ID" value="OEH85552.1"/>
    <property type="molecule type" value="Genomic_DNA"/>
</dbReference>
<feature type="non-terminal residue" evidence="1">
    <location>
        <position position="53"/>
    </location>
</feature>
<proteinExistence type="predicted"/>
<organism evidence="1 2">
    <name type="scientific">Desulfuribacillus stibiiarsenatis</name>
    <dbReference type="NCBI Taxonomy" id="1390249"/>
    <lineage>
        <taxon>Bacteria</taxon>
        <taxon>Bacillati</taxon>
        <taxon>Bacillota</taxon>
        <taxon>Desulfuribacillia</taxon>
        <taxon>Desulfuribacillales</taxon>
        <taxon>Desulfuribacillaceae</taxon>
        <taxon>Desulfuribacillus</taxon>
    </lineage>
</organism>
<evidence type="ECO:0000313" key="1">
    <source>
        <dbReference type="EMBL" id="OEH85552.1"/>
    </source>
</evidence>
<sequence length="53" mass="6344">MHVKLDITTEIEITRLSDLPKLKLLMENLNMKINKSELARKFQVDRRTVDKYL</sequence>
<dbReference type="AlphaFoldDB" id="A0A1E5L5W8"/>
<name>A0A1E5L5W8_9FIRM</name>
<protein>
    <submittedName>
        <fullName evidence="1">Transposase</fullName>
    </submittedName>
</protein>
<evidence type="ECO:0000313" key="2">
    <source>
        <dbReference type="Proteomes" id="UP000095255"/>
    </source>
</evidence>
<reference evidence="1 2" key="1">
    <citation type="submission" date="2016-09" db="EMBL/GenBank/DDBJ databases">
        <title>Desulfuribacillus arsenicus sp. nov., an obligately anaerobic, dissimilatory arsenic- and antimonate-reducing bacterium isolated from anoxic sediments.</title>
        <authorList>
            <person name="Abin C.A."/>
            <person name="Hollibaugh J.T."/>
        </authorList>
    </citation>
    <scope>NUCLEOTIDE SEQUENCE [LARGE SCALE GENOMIC DNA]</scope>
    <source>
        <strain evidence="1 2">MLFW-2</strain>
    </source>
</reference>
<keyword evidence="2" id="KW-1185">Reference proteome</keyword>
<gene>
    <name evidence="1" type="ORF">BHU72_15110</name>
</gene>